<gene>
    <name evidence="3" type="primary">FGENESH: predicted gene_6.273</name>
    <name evidence="3" type="ORF">BN2166_0033510</name>
</gene>
<dbReference type="CDD" id="cd07521">
    <property type="entry name" value="HAD_FCP1-like"/>
    <property type="match status" value="1"/>
</dbReference>
<feature type="domain" description="FCP1 homology" evidence="2">
    <location>
        <begin position="446"/>
        <end position="604"/>
    </location>
</feature>
<dbReference type="Pfam" id="PF03031">
    <property type="entry name" value="NIF"/>
    <property type="match status" value="1"/>
</dbReference>
<accession>A0A0K3CG44</accession>
<feature type="compositionally biased region" description="Polar residues" evidence="1">
    <location>
        <begin position="1"/>
        <end position="19"/>
    </location>
</feature>
<dbReference type="Gene3D" id="3.40.50.1000">
    <property type="entry name" value="HAD superfamily/HAD-like"/>
    <property type="match status" value="1"/>
</dbReference>
<feature type="compositionally biased region" description="Basic and acidic residues" evidence="1">
    <location>
        <begin position="259"/>
        <end position="278"/>
    </location>
</feature>
<dbReference type="OMA" id="NDKRIMP"/>
<organism evidence="3 4">
    <name type="scientific">Rhodotorula toruloides</name>
    <name type="common">Yeast</name>
    <name type="synonym">Rhodosporidium toruloides</name>
    <dbReference type="NCBI Taxonomy" id="5286"/>
    <lineage>
        <taxon>Eukaryota</taxon>
        <taxon>Fungi</taxon>
        <taxon>Dikarya</taxon>
        <taxon>Basidiomycota</taxon>
        <taxon>Pucciniomycotina</taxon>
        <taxon>Microbotryomycetes</taxon>
        <taxon>Sporidiobolales</taxon>
        <taxon>Sporidiobolaceae</taxon>
        <taxon>Rhodotorula</taxon>
    </lineage>
</organism>
<dbReference type="Proteomes" id="UP000199069">
    <property type="component" value="Unassembled WGS sequence"/>
</dbReference>
<feature type="region of interest" description="Disordered" evidence="1">
    <location>
        <begin position="103"/>
        <end position="204"/>
    </location>
</feature>
<dbReference type="SMART" id="SM00577">
    <property type="entry name" value="CPDc"/>
    <property type="match status" value="1"/>
</dbReference>
<dbReference type="SUPFAM" id="SSF56784">
    <property type="entry name" value="HAD-like"/>
    <property type="match status" value="1"/>
</dbReference>
<evidence type="ECO:0000313" key="3">
    <source>
        <dbReference type="EMBL" id="CTR07490.1"/>
    </source>
</evidence>
<sequence length="637" mass="65793">MDSNPITSVDESVQSTSLADSLAGGPPALAPVVPAIPSTSSNPPGTKPVRPPKAAQRPSTASRRSSMAAAGTAEKDTDTSLGTTLAGGSDMASVEKVDDAAAQASLGGADAAATTSSTTAPTGDAAKTAAATTDTAVHTRGSSTGTATGTSQAAAATGATVPTTTAQSTSSPRANTSSTTAPPPPAPAPSASRTAPNTVKKKRKGPFSFLLACIPCVGATGHEDESTGLPKRPSTAARILEKEQEKRNTASANASGSGSDEKDAVTMDPKEAEKEANEKAALSPVQPETAITPTQTEPLTTAATPADTPVATPPPTSSPSQRGVVLSQEETEGVTSGAVVPPGQAAPHPPTPTPRSKRRKSGKRGGAATDGIITSVPEPGMVGGGIVVAGAEETSSEDVSDEDEEDVSDEEEEEDEEAGLIARGGVGIPIGEDGLPHPLLEELAADMHGRKCLVLDLDETLVHSSFKMVHQADYVVPVEIENQFHNVYVIKRPGVDAFLQAMGDIYEIVVFTASLSKYADPVLDQLDVHRVVKHRLFRESCYNNKGNYVKDLSQLGRPIGDCIIIDNSPASYVFHPNNAVPISSWFNDPHDTELTDLIPFLSDLSAVEDIRSVLDANLYPPQAAEANPGTDSQFQQL</sequence>
<name>A0A0K3CG44_RHOTO</name>
<evidence type="ECO:0000256" key="1">
    <source>
        <dbReference type="SAM" id="MobiDB-lite"/>
    </source>
</evidence>
<feature type="region of interest" description="Disordered" evidence="1">
    <location>
        <begin position="220"/>
        <end position="418"/>
    </location>
</feature>
<dbReference type="GO" id="GO:0016791">
    <property type="term" value="F:phosphatase activity"/>
    <property type="evidence" value="ECO:0007669"/>
    <property type="project" value="InterPro"/>
</dbReference>
<proteinExistence type="predicted"/>
<feature type="compositionally biased region" description="Low complexity" evidence="1">
    <location>
        <begin position="22"/>
        <end position="35"/>
    </location>
</feature>
<feature type="compositionally biased region" description="Acidic residues" evidence="1">
    <location>
        <begin position="394"/>
        <end position="418"/>
    </location>
</feature>
<keyword evidence="4" id="KW-1185">Reference proteome</keyword>
<dbReference type="InterPro" id="IPR050365">
    <property type="entry name" value="TIM50"/>
</dbReference>
<evidence type="ECO:0000313" key="4">
    <source>
        <dbReference type="Proteomes" id="UP000199069"/>
    </source>
</evidence>
<dbReference type="InterPro" id="IPR036412">
    <property type="entry name" value="HAD-like_sf"/>
</dbReference>
<dbReference type="PANTHER" id="PTHR12210">
    <property type="entry name" value="DULLARD PROTEIN PHOSPHATASE"/>
    <property type="match status" value="1"/>
</dbReference>
<dbReference type="FunFam" id="3.40.50.1000:FF:000043">
    <property type="entry name" value="General stress response phosphoprotein phosphatase Psr1/2"/>
    <property type="match status" value="1"/>
</dbReference>
<dbReference type="GO" id="GO:0009651">
    <property type="term" value="P:response to salt stress"/>
    <property type="evidence" value="ECO:0007669"/>
    <property type="project" value="UniProtKB-ARBA"/>
</dbReference>
<dbReference type="GO" id="GO:1904262">
    <property type="term" value="P:negative regulation of TORC1 signaling"/>
    <property type="evidence" value="ECO:0007669"/>
    <property type="project" value="UniProtKB-ARBA"/>
</dbReference>
<dbReference type="GO" id="GO:0034198">
    <property type="term" value="P:cellular response to amino acid starvation"/>
    <property type="evidence" value="ECO:0007669"/>
    <property type="project" value="UniProtKB-ARBA"/>
</dbReference>
<feature type="compositionally biased region" description="Low complexity" evidence="1">
    <location>
        <begin position="103"/>
        <end position="180"/>
    </location>
</feature>
<feature type="compositionally biased region" description="Low complexity" evidence="1">
    <location>
        <begin position="59"/>
        <end position="72"/>
    </location>
</feature>
<feature type="compositionally biased region" description="Low complexity" evidence="1">
    <location>
        <begin position="289"/>
        <end position="310"/>
    </location>
</feature>
<dbReference type="EMBL" id="CWKI01000006">
    <property type="protein sequence ID" value="CTR07490.1"/>
    <property type="molecule type" value="Genomic_DNA"/>
</dbReference>
<feature type="compositionally biased region" description="Low complexity" evidence="1">
    <location>
        <begin position="337"/>
        <end position="346"/>
    </location>
</feature>
<dbReference type="AlphaFoldDB" id="A0A0K3CG44"/>
<protein>
    <submittedName>
        <fullName evidence="3">BY PROTMAP: gi|472581270|gb|EMS19014.1| protein phosphatase [Rhodosporidium toruloides NP11] gi|647399928|emb|CDR44912.1| RHTO0S10e03092g1_1 [Rhodosporidium toruloides]</fullName>
    </submittedName>
</protein>
<feature type="compositionally biased region" description="Basic and acidic residues" evidence="1">
    <location>
        <begin position="239"/>
        <end position="248"/>
    </location>
</feature>
<dbReference type="InterPro" id="IPR011948">
    <property type="entry name" value="Dullard_phosphatase"/>
</dbReference>
<dbReference type="InterPro" id="IPR004274">
    <property type="entry name" value="FCP1_dom"/>
</dbReference>
<dbReference type="GO" id="GO:0045944">
    <property type="term" value="P:positive regulation of transcription by RNA polymerase II"/>
    <property type="evidence" value="ECO:0007669"/>
    <property type="project" value="UniProtKB-ARBA"/>
</dbReference>
<evidence type="ECO:0000259" key="2">
    <source>
        <dbReference type="PROSITE" id="PS50969"/>
    </source>
</evidence>
<feature type="region of interest" description="Disordered" evidence="1">
    <location>
        <begin position="1"/>
        <end position="91"/>
    </location>
</feature>
<dbReference type="PROSITE" id="PS50969">
    <property type="entry name" value="FCP1"/>
    <property type="match status" value="1"/>
</dbReference>
<reference evidence="3 4" key="1">
    <citation type="submission" date="2015-07" db="EMBL/GenBank/DDBJ databases">
        <authorList>
            <person name="Cajimat M.N.B."/>
            <person name="Milazzo M.L."/>
            <person name="Fulhorst C.F."/>
        </authorList>
    </citation>
    <scope>NUCLEOTIDE SEQUENCE [LARGE SCALE GENOMIC DNA]</scope>
    <source>
        <strain evidence="3">Single colony</strain>
    </source>
</reference>
<dbReference type="NCBIfam" id="TIGR02251">
    <property type="entry name" value="HIF-SF_euk"/>
    <property type="match status" value="1"/>
</dbReference>
<feature type="compositionally biased region" description="Low complexity" evidence="1">
    <location>
        <begin position="189"/>
        <end position="198"/>
    </location>
</feature>
<dbReference type="STRING" id="5286.A0A0K3CG44"/>
<dbReference type="InterPro" id="IPR023214">
    <property type="entry name" value="HAD_sf"/>
</dbReference>